<organism evidence="7 8">
    <name type="scientific">Atta colombica</name>
    <dbReference type="NCBI Taxonomy" id="520822"/>
    <lineage>
        <taxon>Eukaryota</taxon>
        <taxon>Metazoa</taxon>
        <taxon>Ecdysozoa</taxon>
        <taxon>Arthropoda</taxon>
        <taxon>Hexapoda</taxon>
        <taxon>Insecta</taxon>
        <taxon>Pterygota</taxon>
        <taxon>Neoptera</taxon>
        <taxon>Endopterygota</taxon>
        <taxon>Hymenoptera</taxon>
        <taxon>Apocrita</taxon>
        <taxon>Aculeata</taxon>
        <taxon>Formicoidea</taxon>
        <taxon>Formicidae</taxon>
        <taxon>Myrmicinae</taxon>
        <taxon>Atta</taxon>
    </lineage>
</organism>
<dbReference type="GO" id="GO:0005739">
    <property type="term" value="C:mitochondrion"/>
    <property type="evidence" value="ECO:0007669"/>
    <property type="project" value="TreeGrafter"/>
</dbReference>
<dbReference type="Pfam" id="PF10354">
    <property type="entry name" value="BMT5-like"/>
    <property type="match status" value="1"/>
</dbReference>
<dbReference type="Gene3D" id="3.40.50.300">
    <property type="entry name" value="P-loop containing nucleotide triphosphate hydrolases"/>
    <property type="match status" value="1"/>
</dbReference>
<dbReference type="InterPro" id="IPR014100">
    <property type="entry name" value="GTP-bd_Obg/CgtA"/>
</dbReference>
<dbReference type="SUPFAM" id="SSF53335">
    <property type="entry name" value="S-adenosyl-L-methionine-dependent methyltransferases"/>
    <property type="match status" value="1"/>
</dbReference>
<sequence>MAMSIFNKNDSVLLVGEGNFSFSAALSRQNLNIELIATCYEFGTNQEAAERNVDYLRSNDICVLFDVDATKLRECPSLKSRQFDKIIFNFPHAGGKMKIERNRDLLKDFFVSSESMIKENGQILVTLCNGQGGTPMDEPRRRWDDSWKIVEMAAHGNFILTRIEPFLWQSFRDYIVTGYRSLDKQFHTAGSLTHFFTKGKLPMMHNIAPNNKIHTFKYTVDNITWKNMIKNIQDKLDIKYVKTIGGKGGDGQISFLRLWVNDRAGPDGGDGGHGGHVIFETTSNIKDLRHIDSVIRAEDGEKGYSKDCFGKNAEHNVVQVPVGTIVRDVEGKILADLSKEGMMFIAARGGAGGHGNAFFKSDTQQTPEICEYGAIGENLQYVLEIRSMAHIGLIGLPNAGKSTLLRAISRARPKIAAYPFTTLKPHIGIIQYDDYEQVTVADMPGLIEDSHKNRGLGITFLKHVERCAALVFILDVTQNKPWEILQTLKYEISQFNERLNDRPHIIVANKIDLPDAEVNLQLLRERINLPIIPISAKVGTNISTLLKEIRILYDNLKVTTSEEDTELSM</sequence>
<proteinExistence type="inferred from homology"/>
<evidence type="ECO:0000256" key="3">
    <source>
        <dbReference type="ARBA" id="ARBA00022741"/>
    </source>
</evidence>
<evidence type="ECO:0000259" key="6">
    <source>
        <dbReference type="PROSITE" id="PS51883"/>
    </source>
</evidence>
<feature type="domain" description="Obg" evidence="6">
    <location>
        <begin position="233"/>
        <end position="388"/>
    </location>
</feature>
<comment type="similarity">
    <text evidence="1">Belongs to the TRAFAC class OBG-HflX-like GTPase superfamily. OBG GTPase family.</text>
</comment>
<dbReference type="InterPro" id="IPR029063">
    <property type="entry name" value="SAM-dependent_MTases_sf"/>
</dbReference>
<dbReference type="PROSITE" id="PS51883">
    <property type="entry name" value="OBG"/>
    <property type="match status" value="1"/>
</dbReference>
<dbReference type="SUPFAM" id="SSF52540">
    <property type="entry name" value="P-loop containing nucleoside triphosphate hydrolases"/>
    <property type="match status" value="1"/>
</dbReference>
<dbReference type="PROSITE" id="PS51710">
    <property type="entry name" value="G_OBG"/>
    <property type="match status" value="1"/>
</dbReference>
<dbReference type="STRING" id="520822.A0A195BY74"/>
<dbReference type="Proteomes" id="UP000078540">
    <property type="component" value="Unassembled WGS sequence"/>
</dbReference>
<gene>
    <name evidence="7" type="ORF">ALC53_00429</name>
</gene>
<dbReference type="PANTHER" id="PTHR11702">
    <property type="entry name" value="DEVELOPMENTALLY REGULATED GTP-BINDING PROTEIN-RELATED"/>
    <property type="match status" value="1"/>
</dbReference>
<dbReference type="GO" id="GO:0070042">
    <property type="term" value="F:rRNA (uridine-N3-)-methyltransferase activity"/>
    <property type="evidence" value="ECO:0007669"/>
    <property type="project" value="InterPro"/>
</dbReference>
<dbReference type="PANTHER" id="PTHR11702:SF31">
    <property type="entry name" value="MITOCHONDRIAL RIBOSOME-ASSOCIATED GTPASE 2"/>
    <property type="match status" value="1"/>
</dbReference>
<dbReference type="InterPro" id="IPR006169">
    <property type="entry name" value="GTP1_OBG_dom"/>
</dbReference>
<dbReference type="NCBIfam" id="TIGR00231">
    <property type="entry name" value="small_GTP"/>
    <property type="match status" value="1"/>
</dbReference>
<dbReference type="CDD" id="cd01898">
    <property type="entry name" value="Obg"/>
    <property type="match status" value="1"/>
</dbReference>
<dbReference type="GO" id="GO:0070475">
    <property type="term" value="P:rRNA base methylation"/>
    <property type="evidence" value="ECO:0007669"/>
    <property type="project" value="InterPro"/>
</dbReference>
<dbReference type="InterPro" id="IPR006073">
    <property type="entry name" value="GTP-bd"/>
</dbReference>
<dbReference type="NCBIfam" id="TIGR02729">
    <property type="entry name" value="Obg_CgtA"/>
    <property type="match status" value="1"/>
</dbReference>
<dbReference type="GO" id="GO:0005525">
    <property type="term" value="F:GTP binding"/>
    <property type="evidence" value="ECO:0007669"/>
    <property type="project" value="UniProtKB-KW"/>
</dbReference>
<dbReference type="GO" id="GO:0003924">
    <property type="term" value="F:GTPase activity"/>
    <property type="evidence" value="ECO:0007669"/>
    <property type="project" value="InterPro"/>
</dbReference>
<name>A0A195BY74_9HYME</name>
<dbReference type="InterPro" id="IPR005225">
    <property type="entry name" value="Small_GTP-bd"/>
</dbReference>
<keyword evidence="8" id="KW-1185">Reference proteome</keyword>
<evidence type="ECO:0000256" key="4">
    <source>
        <dbReference type="ARBA" id="ARBA00023134"/>
    </source>
</evidence>
<dbReference type="NCBIfam" id="NF008956">
    <property type="entry name" value="PRK12299.1"/>
    <property type="match status" value="1"/>
</dbReference>
<dbReference type="EMBL" id="KQ976396">
    <property type="protein sequence ID" value="KYM92891.1"/>
    <property type="molecule type" value="Genomic_DNA"/>
</dbReference>
<keyword evidence="3" id="KW-0547">Nucleotide-binding</keyword>
<dbReference type="SUPFAM" id="SSF82051">
    <property type="entry name" value="Obg GTP-binding protein N-terminal domain"/>
    <property type="match status" value="1"/>
</dbReference>
<dbReference type="InterPro" id="IPR045086">
    <property type="entry name" value="OBG_GTPase"/>
</dbReference>
<evidence type="ECO:0000313" key="8">
    <source>
        <dbReference type="Proteomes" id="UP000078540"/>
    </source>
</evidence>
<dbReference type="GO" id="GO:0000287">
    <property type="term" value="F:magnesium ion binding"/>
    <property type="evidence" value="ECO:0007669"/>
    <property type="project" value="InterPro"/>
</dbReference>
<evidence type="ECO:0000313" key="7">
    <source>
        <dbReference type="EMBL" id="KYM92891.1"/>
    </source>
</evidence>
<keyword evidence="4" id="KW-0342">GTP-binding</keyword>
<evidence type="ECO:0000256" key="2">
    <source>
        <dbReference type="ARBA" id="ARBA00022517"/>
    </source>
</evidence>
<protein>
    <submittedName>
        <fullName evidence="7">GTP-binding protein 5</fullName>
    </submittedName>
</protein>
<dbReference type="InterPro" id="IPR031167">
    <property type="entry name" value="G_OBG"/>
</dbReference>
<dbReference type="InterPro" id="IPR019446">
    <property type="entry name" value="BMT5-like"/>
</dbReference>
<dbReference type="InterPro" id="IPR027417">
    <property type="entry name" value="P-loop_NTPase"/>
</dbReference>
<accession>A0A195BY74</accession>
<dbReference type="InterPro" id="IPR036726">
    <property type="entry name" value="GTP1_OBG_dom_sf"/>
</dbReference>
<dbReference type="AlphaFoldDB" id="A0A195BY74"/>
<evidence type="ECO:0000259" key="5">
    <source>
        <dbReference type="PROSITE" id="PS51710"/>
    </source>
</evidence>
<evidence type="ECO:0000256" key="1">
    <source>
        <dbReference type="ARBA" id="ARBA00007699"/>
    </source>
</evidence>
<dbReference type="Gene3D" id="2.70.210.12">
    <property type="entry name" value="GTP1/OBG domain"/>
    <property type="match status" value="1"/>
</dbReference>
<dbReference type="Pfam" id="PF01018">
    <property type="entry name" value="GTP1_OBG"/>
    <property type="match status" value="1"/>
</dbReference>
<keyword evidence="2" id="KW-0690">Ribosome biogenesis</keyword>
<dbReference type="Pfam" id="PF01926">
    <property type="entry name" value="MMR_HSR1"/>
    <property type="match status" value="1"/>
</dbReference>
<dbReference type="PRINTS" id="PR00326">
    <property type="entry name" value="GTP1OBG"/>
</dbReference>
<reference evidence="7 8" key="1">
    <citation type="submission" date="2015-09" db="EMBL/GenBank/DDBJ databases">
        <title>Atta colombica WGS genome.</title>
        <authorList>
            <person name="Nygaard S."/>
            <person name="Hu H."/>
            <person name="Boomsma J."/>
            <person name="Zhang G."/>
        </authorList>
    </citation>
    <scope>NUCLEOTIDE SEQUENCE [LARGE SCALE GENOMIC DNA]</scope>
    <source>
        <strain evidence="7">Treedump-2</strain>
        <tissue evidence="7">Whole body</tissue>
    </source>
</reference>
<feature type="domain" description="OBG-type G" evidence="5">
    <location>
        <begin position="389"/>
        <end position="554"/>
    </location>
</feature>
<dbReference type="FunFam" id="2.70.210.12:FF:000001">
    <property type="entry name" value="GTPase Obg"/>
    <property type="match status" value="1"/>
</dbReference>